<reference evidence="10" key="1">
    <citation type="journal article" date="2020" name="Stud. Mycol.">
        <title>101 Dothideomycetes genomes: a test case for predicting lifestyles and emergence of pathogens.</title>
        <authorList>
            <person name="Haridas S."/>
            <person name="Albert R."/>
            <person name="Binder M."/>
            <person name="Bloem J."/>
            <person name="Labutti K."/>
            <person name="Salamov A."/>
            <person name="Andreopoulos B."/>
            <person name="Baker S."/>
            <person name="Barry K."/>
            <person name="Bills G."/>
            <person name="Bluhm B."/>
            <person name="Cannon C."/>
            <person name="Castanera R."/>
            <person name="Culley D."/>
            <person name="Daum C."/>
            <person name="Ezra D."/>
            <person name="Gonzalez J."/>
            <person name="Henrissat B."/>
            <person name="Kuo A."/>
            <person name="Liang C."/>
            <person name="Lipzen A."/>
            <person name="Lutzoni F."/>
            <person name="Magnuson J."/>
            <person name="Mondo S."/>
            <person name="Nolan M."/>
            <person name="Ohm R."/>
            <person name="Pangilinan J."/>
            <person name="Park H.-J."/>
            <person name="Ramirez L."/>
            <person name="Alfaro M."/>
            <person name="Sun H."/>
            <person name="Tritt A."/>
            <person name="Yoshinaga Y."/>
            <person name="Zwiers L.-H."/>
            <person name="Turgeon B."/>
            <person name="Goodwin S."/>
            <person name="Spatafora J."/>
            <person name="Crous P."/>
            <person name="Grigoriev I."/>
        </authorList>
    </citation>
    <scope>NUCLEOTIDE SEQUENCE</scope>
    <source>
        <strain evidence="10">CBS 121167</strain>
    </source>
</reference>
<dbReference type="InterPro" id="IPR028889">
    <property type="entry name" value="USP"/>
</dbReference>
<protein>
    <recommendedName>
        <fullName evidence="2">ubiquitinyl hydrolase 1</fullName>
        <ecNumber evidence="2">3.4.19.12</ecNumber>
    </recommendedName>
</protein>
<evidence type="ECO:0000256" key="1">
    <source>
        <dbReference type="ARBA" id="ARBA00000707"/>
    </source>
</evidence>
<dbReference type="PROSITE" id="PS00973">
    <property type="entry name" value="USP_2"/>
    <property type="match status" value="1"/>
</dbReference>
<feature type="region of interest" description="Disordered" evidence="8">
    <location>
        <begin position="1039"/>
        <end position="1058"/>
    </location>
</feature>
<dbReference type="Pfam" id="PF13446">
    <property type="entry name" value="RPT"/>
    <property type="match status" value="2"/>
</dbReference>
<comment type="catalytic activity">
    <reaction evidence="1">
        <text>Thiol-dependent hydrolysis of ester, thioester, amide, peptide and isopeptide bonds formed by the C-terminal Gly of ubiquitin (a 76-residue protein attached to proteins as an intracellular targeting signal).</text>
        <dbReference type="EC" id="3.4.19.12"/>
    </reaction>
</comment>
<dbReference type="InterPro" id="IPR038765">
    <property type="entry name" value="Papain-like_cys_pep_sf"/>
</dbReference>
<keyword evidence="4" id="KW-0833">Ubl conjugation pathway</keyword>
<name>A0A6A6BK04_9PEZI</name>
<feature type="coiled-coil region" evidence="7">
    <location>
        <begin position="1066"/>
        <end position="1093"/>
    </location>
</feature>
<evidence type="ECO:0000313" key="11">
    <source>
        <dbReference type="Proteomes" id="UP000799438"/>
    </source>
</evidence>
<dbReference type="Gene3D" id="3.90.70.10">
    <property type="entry name" value="Cysteine proteinases"/>
    <property type="match status" value="2"/>
</dbReference>
<evidence type="ECO:0000256" key="6">
    <source>
        <dbReference type="ARBA" id="ARBA00022807"/>
    </source>
</evidence>
<dbReference type="PANTHER" id="PTHR43982">
    <property type="entry name" value="UBIQUITIN CARBOXYL-TERMINAL HYDROLASE"/>
    <property type="match status" value="1"/>
</dbReference>
<evidence type="ECO:0000259" key="9">
    <source>
        <dbReference type="PROSITE" id="PS50235"/>
    </source>
</evidence>
<dbReference type="InterPro" id="IPR018200">
    <property type="entry name" value="USP_CS"/>
</dbReference>
<sequence length="1230" mass="137656">MAGRPGKTAPRLVEDLFNYDPRQRVRSGRNILTDAPPQFDEKKPPMSAVPGGSCRHKHRMYDKMFMKPDQCLNPLADESPDHTSAYKVASYCAICRYHFTVITDFREGPCFRPCPNDEFKQHHFIHISSNVRGARAQDYGPTELHQFKCTSEQCGAVVKISVTPPRITREHERLLSDYNVLQARLRAARKIGPDRPDLEAARPVDPLYNLYAYIRDSLAGKPGKIPALNRKFLVSFGQECDELLEDVGFRKEVDENTKTLSWHAPHVSSNENILEGDPVWERLDDIRLELMVLIDKQPGPVKQTLKKFAYQPQPSREMVAKALGSFNYDRKPNSRREEGEEDHPYYAGLGAVGDFSDSLLEFAYKRQVATDPLNLPYYFECLQDLATGRNSPDLDMLRAIEESKGYVSRKDASQACSYFGFDIANINELDDDYIISCFKSRMQDTSPTLEQDVRQQLLKIGQYKQSQTIKDAASDTLETYDQALSWIGGTADMADDSIVALAGAKRSESGDEAKVTQAIKIIAEYRKSDELMGWLTTGEINTQDMEIQKAWSLLGMSYPNDKPDLENLDFHIDQFKQINPAQATEIDRAAAIVRKYAGNPSASAHVAPAHPPAEWPVGIQNLGNTCYLNAILQFLFTIKPLRQWVLNIDQHLMEITPENMRKKKVGNLPVTEEVVKRSQDFVRELQQLFKDMISAPGSIAHPRSQLVELALHAPTEAIRPSGTDADVPSASEVVSDSKSDETLVGDMDGNDSMLQENPVVVKDAEIGPTQPDQEVLPDAPSGSDTKDCQATPEQEVSATTQEPAGPTNANAAIPPPDHPPPVPPRPNTLPQKTEPPKNQRNLQQDASEILSNILYQLSCAIPAEGHTKDGEQLDIIKDLFFGQERVTNLKKDGTVAYETTMFESESVTVVEKPKGIYEAIDDSLDKAAVEGDSEVAERYTTLLHVPPILKFDVKRLGFDRVKQTAVRSEHHLGLEEIIYIDRYLDKEEVFKRREKAWHLKKTLASYKERRNKLVSTPVELAVPDALQAASELISNIQELDSGDEKSLETPVSDEPSQKPLVEKPLLDELATKASSARGEIKQLEDAIKKTEDEIVPLFEDMTSEPYMLHSLFIHRGGASSGHYLVSIRDFERNMWRNYNDETVTEVTDVEKNIFGIGEPYAKILPTCVVYVRADLKHKGQDLIEALCRAPNEDVTMGENEKVDELLVTEGMDPGAEAGYATTNANPAPSH</sequence>
<dbReference type="GO" id="GO:0016579">
    <property type="term" value="P:protein deubiquitination"/>
    <property type="evidence" value="ECO:0007669"/>
    <property type="project" value="InterPro"/>
</dbReference>
<evidence type="ECO:0000256" key="3">
    <source>
        <dbReference type="ARBA" id="ARBA00022670"/>
    </source>
</evidence>
<dbReference type="InterPro" id="IPR025305">
    <property type="entry name" value="UCH_repeat_domain"/>
</dbReference>
<dbReference type="GO" id="GO:0043161">
    <property type="term" value="P:proteasome-mediated ubiquitin-dependent protein catabolic process"/>
    <property type="evidence" value="ECO:0007669"/>
    <property type="project" value="InterPro"/>
</dbReference>
<evidence type="ECO:0000313" key="10">
    <source>
        <dbReference type="EMBL" id="KAF2144449.1"/>
    </source>
</evidence>
<feature type="compositionally biased region" description="Pro residues" evidence="8">
    <location>
        <begin position="813"/>
        <end position="827"/>
    </location>
</feature>
<keyword evidence="7" id="KW-0175">Coiled coil</keyword>
<dbReference type="GeneID" id="54292911"/>
<dbReference type="InterPro" id="IPR044635">
    <property type="entry name" value="UBP14-like"/>
</dbReference>
<proteinExistence type="predicted"/>
<feature type="region of interest" description="Disordered" evidence="8">
    <location>
        <begin position="768"/>
        <end position="841"/>
    </location>
</feature>
<dbReference type="InterPro" id="IPR001394">
    <property type="entry name" value="Peptidase_C19_UCH"/>
</dbReference>
<dbReference type="Proteomes" id="UP000799438">
    <property type="component" value="Unassembled WGS sequence"/>
</dbReference>
<gene>
    <name evidence="10" type="ORF">K452DRAFT_141944</name>
</gene>
<dbReference type="PANTHER" id="PTHR43982:SF6">
    <property type="entry name" value="UBIQUITIN CARBOXYL-TERMINAL HYDROLASE 2-RELATED"/>
    <property type="match status" value="1"/>
</dbReference>
<dbReference type="SUPFAM" id="SSF54001">
    <property type="entry name" value="Cysteine proteinases"/>
    <property type="match status" value="1"/>
</dbReference>
<feature type="region of interest" description="Disordered" evidence="8">
    <location>
        <begin position="718"/>
        <end position="753"/>
    </location>
</feature>
<feature type="compositionally biased region" description="Polar residues" evidence="8">
    <location>
        <begin position="791"/>
        <end position="810"/>
    </location>
</feature>
<keyword evidence="5" id="KW-0378">Hydrolase</keyword>
<keyword evidence="6" id="KW-0788">Thiol protease</keyword>
<dbReference type="EC" id="3.4.19.12" evidence="2"/>
<feature type="region of interest" description="Disordered" evidence="8">
    <location>
        <begin position="34"/>
        <end position="53"/>
    </location>
</feature>
<evidence type="ECO:0000256" key="2">
    <source>
        <dbReference type="ARBA" id="ARBA00012759"/>
    </source>
</evidence>
<dbReference type="RefSeq" id="XP_033400161.1">
    <property type="nucleotide sequence ID" value="XM_033535417.1"/>
</dbReference>
<evidence type="ECO:0000256" key="8">
    <source>
        <dbReference type="SAM" id="MobiDB-lite"/>
    </source>
</evidence>
<organism evidence="10 11">
    <name type="scientific">Aplosporella prunicola CBS 121167</name>
    <dbReference type="NCBI Taxonomy" id="1176127"/>
    <lineage>
        <taxon>Eukaryota</taxon>
        <taxon>Fungi</taxon>
        <taxon>Dikarya</taxon>
        <taxon>Ascomycota</taxon>
        <taxon>Pezizomycotina</taxon>
        <taxon>Dothideomycetes</taxon>
        <taxon>Dothideomycetes incertae sedis</taxon>
        <taxon>Botryosphaeriales</taxon>
        <taxon>Aplosporellaceae</taxon>
        <taxon>Aplosporella</taxon>
    </lineage>
</organism>
<dbReference type="EMBL" id="ML995479">
    <property type="protein sequence ID" value="KAF2144449.1"/>
    <property type="molecule type" value="Genomic_DNA"/>
</dbReference>
<feature type="domain" description="USP" evidence="9">
    <location>
        <begin position="617"/>
        <end position="1173"/>
    </location>
</feature>
<keyword evidence="11" id="KW-1185">Reference proteome</keyword>
<accession>A0A6A6BK04</accession>
<keyword evidence="3" id="KW-0645">Protease</keyword>
<dbReference type="GO" id="GO:0070628">
    <property type="term" value="F:proteasome binding"/>
    <property type="evidence" value="ECO:0007669"/>
    <property type="project" value="TreeGrafter"/>
</dbReference>
<dbReference type="GO" id="GO:0061136">
    <property type="term" value="P:regulation of proteasomal protein catabolic process"/>
    <property type="evidence" value="ECO:0007669"/>
    <property type="project" value="TreeGrafter"/>
</dbReference>
<dbReference type="OrthoDB" id="2420415at2759"/>
<dbReference type="PROSITE" id="PS00972">
    <property type="entry name" value="USP_1"/>
    <property type="match status" value="1"/>
</dbReference>
<dbReference type="GO" id="GO:0004843">
    <property type="term" value="F:cysteine-type deubiquitinase activity"/>
    <property type="evidence" value="ECO:0007669"/>
    <property type="project" value="UniProtKB-EC"/>
</dbReference>
<dbReference type="PROSITE" id="PS50235">
    <property type="entry name" value="USP_3"/>
    <property type="match status" value="1"/>
</dbReference>
<evidence type="ECO:0000256" key="5">
    <source>
        <dbReference type="ARBA" id="ARBA00022801"/>
    </source>
</evidence>
<evidence type="ECO:0000256" key="4">
    <source>
        <dbReference type="ARBA" id="ARBA00022786"/>
    </source>
</evidence>
<dbReference type="Pfam" id="PF00443">
    <property type="entry name" value="UCH"/>
    <property type="match status" value="1"/>
</dbReference>
<evidence type="ECO:0000256" key="7">
    <source>
        <dbReference type="SAM" id="Coils"/>
    </source>
</evidence>
<dbReference type="AlphaFoldDB" id="A0A6A6BK04"/>